<evidence type="ECO:0000313" key="9">
    <source>
        <dbReference type="EMBL" id="KAF8821496.1"/>
    </source>
</evidence>
<dbReference type="InterPro" id="IPR027104">
    <property type="entry name" value="Prp3"/>
</dbReference>
<proteinExistence type="predicted"/>
<evidence type="ECO:0000256" key="2">
    <source>
        <dbReference type="ARBA" id="ARBA00022664"/>
    </source>
</evidence>
<keyword evidence="6" id="KW-0472">Membrane</keyword>
<feature type="transmembrane region" description="Helical" evidence="6">
    <location>
        <begin position="76"/>
        <end position="97"/>
    </location>
</feature>
<evidence type="ECO:0000259" key="8">
    <source>
        <dbReference type="Pfam" id="PF08572"/>
    </source>
</evidence>
<comment type="caution">
    <text evidence="9">The sequence shown here is derived from an EMBL/GenBank/DDBJ whole genome shotgun (WGS) entry which is preliminary data.</text>
</comment>
<keyword evidence="6" id="KW-0812">Transmembrane</keyword>
<evidence type="ECO:0000313" key="10">
    <source>
        <dbReference type="Proteomes" id="UP000823046"/>
    </source>
</evidence>
<feature type="compositionally biased region" description="Basic and acidic residues" evidence="5">
    <location>
        <begin position="484"/>
        <end position="494"/>
    </location>
</feature>
<dbReference type="InterPro" id="IPR010541">
    <property type="entry name" value="Prp3_C"/>
</dbReference>
<dbReference type="CDD" id="cd24162">
    <property type="entry name" value="Prp3_C"/>
    <property type="match status" value="1"/>
</dbReference>
<evidence type="ECO:0000256" key="3">
    <source>
        <dbReference type="ARBA" id="ARBA00023187"/>
    </source>
</evidence>
<keyword evidence="10" id="KW-1185">Reference proteome</keyword>
<keyword evidence="6" id="KW-1133">Transmembrane helix</keyword>
<reference evidence="9 10" key="1">
    <citation type="journal article" date="2020" name="bioRxiv">
        <title>Metabolic contributions of an alphaproteobacterial endosymbiont in the apicomplexan Cardiosporidium cionae.</title>
        <authorList>
            <person name="Hunter E.S."/>
            <person name="Paight C.J."/>
            <person name="Lane C.E."/>
        </authorList>
    </citation>
    <scope>NUCLEOTIDE SEQUENCE [LARGE SCALE GENOMIC DNA]</scope>
    <source>
        <strain evidence="9">ESH_2018</strain>
    </source>
</reference>
<dbReference type="Pfam" id="PF06544">
    <property type="entry name" value="Prp3_C"/>
    <property type="match status" value="1"/>
</dbReference>
<dbReference type="EMBL" id="JADAQX010000173">
    <property type="protein sequence ID" value="KAF8821496.1"/>
    <property type="molecule type" value="Genomic_DNA"/>
</dbReference>
<organism evidence="9 10">
    <name type="scientific">Cardiosporidium cionae</name>
    <dbReference type="NCBI Taxonomy" id="476202"/>
    <lineage>
        <taxon>Eukaryota</taxon>
        <taxon>Sar</taxon>
        <taxon>Alveolata</taxon>
        <taxon>Apicomplexa</taxon>
        <taxon>Aconoidasida</taxon>
        <taxon>Nephromycida</taxon>
        <taxon>Cardiosporidium</taxon>
    </lineage>
</organism>
<evidence type="ECO:0000259" key="7">
    <source>
        <dbReference type="Pfam" id="PF06544"/>
    </source>
</evidence>
<feature type="region of interest" description="Disordered" evidence="5">
    <location>
        <begin position="418"/>
        <end position="446"/>
    </location>
</feature>
<name>A0ABQ7JBV4_9APIC</name>
<dbReference type="PANTHER" id="PTHR14212">
    <property type="entry name" value="U4/U6-ASSOCIATED RNA SPLICING FACTOR-RELATED"/>
    <property type="match status" value="1"/>
</dbReference>
<gene>
    <name evidence="9" type="ORF">IE077_001958</name>
</gene>
<comment type="subcellular location">
    <subcellularLocation>
        <location evidence="1">Nucleus</location>
    </subcellularLocation>
</comment>
<evidence type="ECO:0000256" key="5">
    <source>
        <dbReference type="SAM" id="MobiDB-lite"/>
    </source>
</evidence>
<feature type="compositionally biased region" description="Basic and acidic residues" evidence="5">
    <location>
        <begin position="428"/>
        <end position="439"/>
    </location>
</feature>
<feature type="domain" description="Small nuclear ribonucleoprotein Prp3 C-terminal" evidence="7">
    <location>
        <begin position="518"/>
        <end position="646"/>
    </location>
</feature>
<evidence type="ECO:0000256" key="4">
    <source>
        <dbReference type="ARBA" id="ARBA00023242"/>
    </source>
</evidence>
<protein>
    <submittedName>
        <fullName evidence="9">Pre-mRna processing factor PRP3</fullName>
    </submittedName>
</protein>
<evidence type="ECO:0000256" key="1">
    <source>
        <dbReference type="ARBA" id="ARBA00004123"/>
    </source>
</evidence>
<keyword evidence="4" id="KW-0539">Nucleus</keyword>
<evidence type="ECO:0000256" key="6">
    <source>
        <dbReference type="SAM" id="Phobius"/>
    </source>
</evidence>
<dbReference type="InterPro" id="IPR013881">
    <property type="entry name" value="Pre-mRNA_splic_Prp3_dom"/>
</dbReference>
<dbReference type="Proteomes" id="UP000823046">
    <property type="component" value="Unassembled WGS sequence"/>
</dbReference>
<dbReference type="Pfam" id="PF08572">
    <property type="entry name" value="PRP3"/>
    <property type="match status" value="1"/>
</dbReference>
<keyword evidence="3" id="KW-0508">mRNA splicing</keyword>
<keyword evidence="2" id="KW-0507">mRNA processing</keyword>
<feature type="compositionally biased region" description="Basic residues" evidence="5">
    <location>
        <begin position="418"/>
        <end position="427"/>
    </location>
</feature>
<feature type="region of interest" description="Disordered" evidence="5">
    <location>
        <begin position="30"/>
        <end position="51"/>
    </location>
</feature>
<feature type="domain" description="Pre-mRNA-splicing factor 3" evidence="8">
    <location>
        <begin position="248"/>
        <end position="495"/>
    </location>
</feature>
<feature type="region of interest" description="Disordered" evidence="5">
    <location>
        <begin position="484"/>
        <end position="508"/>
    </location>
</feature>
<dbReference type="PANTHER" id="PTHR14212:SF0">
    <property type="entry name" value="U4_U6 SMALL NUCLEAR RIBONUCLEOPROTEIN PRP3"/>
    <property type="match status" value="1"/>
</dbReference>
<accession>A0ABQ7JBV4</accession>
<sequence length="656" mass="74247">MGDNTNKSEAEMAVPEDALVSKKLRKTRWGQAEVSANPQIESSFEEAPKSNAAPFSHGTLPFPLPFAAPSTTPQSLAAAAAAASIVTSITFVALSLFNTRMLPVVTGGRGRTTKTCLTFFHCADTPTLPTPGLNFNVMAAATAAREALEKARKAALFQKKMQEQIQTLKASGLAISPQTMLNMSAGNLQSPRPLRLDKFGRELDEEGRVVPILPHFHSTLKINLNRIREETKNKEAAAAPPVAPPVENKWFDPSIITRKTERKRGLQFVEPGTYIKQELQLLRQKEAKHLGIDVKKLRLEKNEIMKRDAARLSILEKSKREMELLKGEEMDISGVNPNLIPVGGAETWSTAVKTWAGLTPSMEWWDEPFLDKIDDPSDEFFPYRINYGILNCYVEHPVIPNAETQQPVAVPMYLTTRERKKLRRRKRQEKEREKQDKIRMGLMSPPPPKMKLANLMRVLGDSAVADPSRVESTVRTQMKERINVHEQRNKERKLTPAQRSQKKEAKWKQEGTERHALLYFVKDLSNKKTLFKIDMNAKQYHLAGCCVMCPDVANVVVVEGGPRSIKSFKKLMLRRIQWGENEDNFKEDEEANETTAGLQSEKQCTLVWEGFIKEKTFTSWKIYPFKTEGEAKQIFKDAKVEHYWDSVINHTSQSPN</sequence>